<keyword evidence="3" id="KW-1185">Reference proteome</keyword>
<evidence type="ECO:0000256" key="1">
    <source>
        <dbReference type="SAM" id="Phobius"/>
    </source>
</evidence>
<accession>A0ABS8CRL7</accession>
<organism evidence="2 3">
    <name type="scientific">Pseudogemmobacter faecipullorum</name>
    <dbReference type="NCBI Taxonomy" id="2755041"/>
    <lineage>
        <taxon>Bacteria</taxon>
        <taxon>Pseudomonadati</taxon>
        <taxon>Pseudomonadota</taxon>
        <taxon>Alphaproteobacteria</taxon>
        <taxon>Rhodobacterales</taxon>
        <taxon>Paracoccaceae</taxon>
        <taxon>Pseudogemmobacter</taxon>
    </lineage>
</organism>
<keyword evidence="1" id="KW-0472">Membrane</keyword>
<keyword evidence="1" id="KW-1133">Transmembrane helix</keyword>
<gene>
    <name evidence="2" type="ORF">H0485_18720</name>
</gene>
<name>A0ABS8CRL7_9RHOB</name>
<proteinExistence type="predicted"/>
<reference evidence="2 3" key="1">
    <citation type="submission" date="2020-07" db="EMBL/GenBank/DDBJ databases">
        <title>Pseudogemmobacter sp. nov., isolated from poultry manure in Taiwan.</title>
        <authorList>
            <person name="Lin S.-Y."/>
            <person name="Tang Y.-S."/>
            <person name="Young C.-C."/>
        </authorList>
    </citation>
    <scope>NUCLEOTIDE SEQUENCE [LARGE SCALE GENOMIC DNA]</scope>
    <source>
        <strain evidence="2 3">CC-YST710</strain>
    </source>
</reference>
<protein>
    <submittedName>
        <fullName evidence="2">Uncharacterized protein</fullName>
    </submittedName>
</protein>
<evidence type="ECO:0000313" key="3">
    <source>
        <dbReference type="Proteomes" id="UP001198571"/>
    </source>
</evidence>
<dbReference type="Proteomes" id="UP001198571">
    <property type="component" value="Unassembled WGS sequence"/>
</dbReference>
<feature type="transmembrane region" description="Helical" evidence="1">
    <location>
        <begin position="6"/>
        <end position="39"/>
    </location>
</feature>
<evidence type="ECO:0000313" key="2">
    <source>
        <dbReference type="EMBL" id="MCB5412023.1"/>
    </source>
</evidence>
<sequence>MALFPYFWLAGAGLAAICIWAGAGELLLLHWAAVSLYLLSFLRWHRIDRSKAGQAGHGADMAELCELDNQALAAVSPVSMRRFAGDSRFGGRGPDDLQQSLLQHCVQLEERMRRLQVKTL</sequence>
<comment type="caution">
    <text evidence="2">The sequence shown here is derived from an EMBL/GenBank/DDBJ whole genome shotgun (WGS) entry which is preliminary data.</text>
</comment>
<dbReference type="RefSeq" id="WP_226937454.1">
    <property type="nucleotide sequence ID" value="NZ_JACDXX010000026.1"/>
</dbReference>
<keyword evidence="1" id="KW-0812">Transmembrane</keyword>
<dbReference type="EMBL" id="JACDXX010000026">
    <property type="protein sequence ID" value="MCB5412023.1"/>
    <property type="molecule type" value="Genomic_DNA"/>
</dbReference>